<reference evidence="12" key="1">
    <citation type="submission" date="2011-05" db="EMBL/GenBank/DDBJ databases">
        <authorList>
            <person name="Richards S.R."/>
            <person name="Qu J."/>
            <person name="Jiang H."/>
            <person name="Jhangiani S.N."/>
            <person name="Agravi P."/>
            <person name="Goodspeed R."/>
            <person name="Gross S."/>
            <person name="Mandapat C."/>
            <person name="Jackson L."/>
            <person name="Mathew T."/>
            <person name="Pu L."/>
            <person name="Thornton R."/>
            <person name="Saada N."/>
            <person name="Wilczek-Boney K.B."/>
            <person name="Lee S."/>
            <person name="Kovar C."/>
            <person name="Wu Y."/>
            <person name="Scherer S.E."/>
            <person name="Worley K.C."/>
            <person name="Muzny D.M."/>
            <person name="Gibbs R."/>
        </authorList>
    </citation>
    <scope>NUCLEOTIDE SEQUENCE</scope>
    <source>
        <strain evidence="12">Brora</strain>
    </source>
</reference>
<dbReference type="PROSITE" id="PS50157">
    <property type="entry name" value="ZINC_FINGER_C2H2_2"/>
    <property type="match status" value="3"/>
</dbReference>
<organism evidence="11 12">
    <name type="scientific">Strigamia maritima</name>
    <name type="common">European centipede</name>
    <name type="synonym">Geophilus maritimus</name>
    <dbReference type="NCBI Taxonomy" id="126957"/>
    <lineage>
        <taxon>Eukaryota</taxon>
        <taxon>Metazoa</taxon>
        <taxon>Ecdysozoa</taxon>
        <taxon>Arthropoda</taxon>
        <taxon>Myriapoda</taxon>
        <taxon>Chilopoda</taxon>
        <taxon>Pleurostigmophora</taxon>
        <taxon>Geophilomorpha</taxon>
        <taxon>Linotaeniidae</taxon>
        <taxon>Strigamia</taxon>
    </lineage>
</organism>
<evidence type="ECO:0000256" key="7">
    <source>
        <dbReference type="ARBA" id="ARBA00023242"/>
    </source>
</evidence>
<dbReference type="HOGENOM" id="CLU_016943_1_0_1"/>
<accession>T1ISM1</accession>
<evidence type="ECO:0000256" key="5">
    <source>
        <dbReference type="ARBA" id="ARBA00022833"/>
    </source>
</evidence>
<evidence type="ECO:0000256" key="8">
    <source>
        <dbReference type="PROSITE-ProRule" id="PRU00042"/>
    </source>
</evidence>
<dbReference type="GO" id="GO:0005634">
    <property type="term" value="C:nucleus"/>
    <property type="evidence" value="ECO:0007669"/>
    <property type="project" value="UniProtKB-SubCell"/>
</dbReference>
<dbReference type="STRING" id="126957.T1ISM1"/>
<dbReference type="InterPro" id="IPR050589">
    <property type="entry name" value="Ikaros_C2H2-ZF"/>
</dbReference>
<evidence type="ECO:0000256" key="3">
    <source>
        <dbReference type="ARBA" id="ARBA00022737"/>
    </source>
</evidence>
<evidence type="ECO:0000256" key="4">
    <source>
        <dbReference type="ARBA" id="ARBA00022771"/>
    </source>
</evidence>
<evidence type="ECO:0000313" key="11">
    <source>
        <dbReference type="EnsemblMetazoa" id="SMAR004101-PA"/>
    </source>
</evidence>
<dbReference type="Gene3D" id="3.30.160.60">
    <property type="entry name" value="Classic Zinc Finger"/>
    <property type="match status" value="3"/>
</dbReference>
<keyword evidence="5" id="KW-0862">Zinc</keyword>
<dbReference type="FunFam" id="3.30.160.60:FF:000100">
    <property type="entry name" value="Zinc finger 45-like"/>
    <property type="match status" value="1"/>
</dbReference>
<dbReference type="SUPFAM" id="SSF57667">
    <property type="entry name" value="beta-beta-alpha zinc fingers"/>
    <property type="match status" value="2"/>
</dbReference>
<name>T1ISM1_STRMM</name>
<dbReference type="GO" id="GO:0000978">
    <property type="term" value="F:RNA polymerase II cis-regulatory region sequence-specific DNA binding"/>
    <property type="evidence" value="ECO:0007669"/>
    <property type="project" value="TreeGrafter"/>
</dbReference>
<keyword evidence="2" id="KW-0479">Metal-binding</keyword>
<dbReference type="PhylomeDB" id="T1ISM1"/>
<dbReference type="Proteomes" id="UP000014500">
    <property type="component" value="Unassembled WGS sequence"/>
</dbReference>
<evidence type="ECO:0000256" key="6">
    <source>
        <dbReference type="ARBA" id="ARBA00023125"/>
    </source>
</evidence>
<evidence type="ECO:0000259" key="10">
    <source>
        <dbReference type="PROSITE" id="PS50157"/>
    </source>
</evidence>
<dbReference type="PANTHER" id="PTHR24404">
    <property type="entry name" value="ZINC FINGER PROTEIN"/>
    <property type="match status" value="1"/>
</dbReference>
<keyword evidence="12" id="KW-1185">Reference proteome</keyword>
<keyword evidence="6" id="KW-0238">DNA-binding</keyword>
<dbReference type="EnsemblMetazoa" id="SMAR004101-RA">
    <property type="protein sequence ID" value="SMAR004101-PA"/>
    <property type="gene ID" value="SMAR004101"/>
</dbReference>
<sequence length="263" mass="29572">MHLKMRRHRMRHTGVKPYECRVCCKRFFRKDHLMEHTVTHAKQSPFRCPLCDKEFHRQVHLRDHLSVEHNNDNAVAVPSLSDRTCRVCGHRAATAKGAKLHYTSRHNRKPNPDMIIRSGEANLRNSPYPIYPPGIISLINPMLRSASSPPPAQVSSSGYVANNRVSIKNEAEGEEGTVNRCLPPPTPDSSRPQTMGMPDACGSFCVSGGLQCCHCGIIFPDQTLYFLHKGLHSEGNPWKCNICGDLSQDKYEFNAHVLSKAHQ</sequence>
<dbReference type="EMBL" id="JH431441">
    <property type="status" value="NOT_ANNOTATED_CDS"/>
    <property type="molecule type" value="Genomic_DNA"/>
</dbReference>
<dbReference type="InterPro" id="IPR013087">
    <property type="entry name" value="Znf_C2H2_type"/>
</dbReference>
<dbReference type="PROSITE" id="PS00028">
    <property type="entry name" value="ZINC_FINGER_C2H2_1"/>
    <property type="match status" value="3"/>
</dbReference>
<feature type="domain" description="C2H2-type" evidence="10">
    <location>
        <begin position="210"/>
        <end position="237"/>
    </location>
</feature>
<reference evidence="11" key="2">
    <citation type="submission" date="2015-02" db="UniProtKB">
        <authorList>
            <consortium name="EnsemblMetazoa"/>
        </authorList>
    </citation>
    <scope>IDENTIFICATION</scope>
</reference>
<keyword evidence="7" id="KW-0539">Nucleus</keyword>
<dbReference type="PANTHER" id="PTHR24404:SF78">
    <property type="entry name" value="ZINC FINGER PROTEIN ZTF-16"/>
    <property type="match status" value="1"/>
</dbReference>
<keyword evidence="3" id="KW-0677">Repeat</keyword>
<evidence type="ECO:0000256" key="1">
    <source>
        <dbReference type="ARBA" id="ARBA00004123"/>
    </source>
</evidence>
<dbReference type="GO" id="GO:0006357">
    <property type="term" value="P:regulation of transcription by RNA polymerase II"/>
    <property type="evidence" value="ECO:0007669"/>
    <property type="project" value="TreeGrafter"/>
</dbReference>
<dbReference type="InterPro" id="IPR036236">
    <property type="entry name" value="Znf_C2H2_sf"/>
</dbReference>
<evidence type="ECO:0000256" key="9">
    <source>
        <dbReference type="SAM" id="MobiDB-lite"/>
    </source>
</evidence>
<feature type="region of interest" description="Disordered" evidence="9">
    <location>
        <begin position="172"/>
        <end position="194"/>
    </location>
</feature>
<feature type="domain" description="C2H2-type" evidence="10">
    <location>
        <begin position="46"/>
        <end position="74"/>
    </location>
</feature>
<evidence type="ECO:0000256" key="2">
    <source>
        <dbReference type="ARBA" id="ARBA00022723"/>
    </source>
</evidence>
<dbReference type="AlphaFoldDB" id="T1ISM1"/>
<keyword evidence="4 8" id="KW-0863">Zinc-finger</keyword>
<dbReference type="eggNOG" id="KOG1721">
    <property type="taxonomic scope" value="Eukaryota"/>
</dbReference>
<feature type="domain" description="C2H2-type" evidence="10">
    <location>
        <begin position="18"/>
        <end position="45"/>
    </location>
</feature>
<dbReference type="OMA" id="HTMTHIR"/>
<proteinExistence type="predicted"/>
<protein>
    <recommendedName>
        <fullName evidence="10">C2H2-type domain-containing protein</fullName>
    </recommendedName>
</protein>
<evidence type="ECO:0000313" key="12">
    <source>
        <dbReference type="Proteomes" id="UP000014500"/>
    </source>
</evidence>
<dbReference type="GO" id="GO:0008270">
    <property type="term" value="F:zinc ion binding"/>
    <property type="evidence" value="ECO:0007669"/>
    <property type="project" value="UniProtKB-KW"/>
</dbReference>
<dbReference type="GO" id="GO:0003700">
    <property type="term" value="F:DNA-binding transcription factor activity"/>
    <property type="evidence" value="ECO:0007669"/>
    <property type="project" value="TreeGrafter"/>
</dbReference>
<comment type="subcellular location">
    <subcellularLocation>
        <location evidence="1">Nucleus</location>
    </subcellularLocation>
</comment>
<dbReference type="SMART" id="SM00355">
    <property type="entry name" value="ZnF_C2H2"/>
    <property type="match status" value="5"/>
</dbReference>